<keyword evidence="7" id="KW-0735">Signal-anchor</keyword>
<dbReference type="PRINTS" id="PR02050">
    <property type="entry name" value="B14GALTRFASE"/>
</dbReference>
<dbReference type="WBParaSite" id="maker-unitig_43547-snap-gene-0.2-mRNA-1">
    <property type="protein sequence ID" value="maker-unitig_43547-snap-gene-0.2-mRNA-1"/>
    <property type="gene ID" value="maker-unitig_43547-snap-gene-0.2"/>
</dbReference>
<evidence type="ECO:0000256" key="8">
    <source>
        <dbReference type="ARBA" id="ARBA00022989"/>
    </source>
</evidence>
<dbReference type="Proteomes" id="UP000095280">
    <property type="component" value="Unplaced"/>
</dbReference>
<dbReference type="Gene3D" id="3.90.550.10">
    <property type="entry name" value="Spore Coat Polysaccharide Biosynthesis Protein SpsA, Chain A"/>
    <property type="match status" value="1"/>
</dbReference>
<dbReference type="UniPathway" id="UPA00378"/>
<name>A0A1I8FRC8_9PLAT</name>
<evidence type="ECO:0000256" key="7">
    <source>
        <dbReference type="ARBA" id="ARBA00022968"/>
    </source>
</evidence>
<protein>
    <submittedName>
        <fullName evidence="14">Beta-1,4-galactosyltransferase 4</fullName>
    </submittedName>
</protein>
<dbReference type="InterPro" id="IPR029044">
    <property type="entry name" value="Nucleotide-diphossugar_trans"/>
</dbReference>
<evidence type="ECO:0000256" key="4">
    <source>
        <dbReference type="ARBA" id="ARBA00022676"/>
    </source>
</evidence>
<evidence type="ECO:0000256" key="5">
    <source>
        <dbReference type="ARBA" id="ARBA00022679"/>
    </source>
</evidence>
<dbReference type="InterPro" id="IPR027995">
    <property type="entry name" value="Galactosyl_T_N"/>
</dbReference>
<feature type="domain" description="Galactosyltransferase N-terminal" evidence="12">
    <location>
        <begin position="1"/>
        <end position="96"/>
    </location>
</feature>
<keyword evidence="10" id="KW-0325">Glycoprotein</keyword>
<keyword evidence="8" id="KW-1133">Transmembrane helix</keyword>
<sequence length="218" mass="25116">DCSPGKSVLILVPYRQREQHLAGSAEATCTRFWQRQQHLLQQHCGWESSTATPRSKGQTDECGILESVRQLRRFDCVVFHDVDLLPTNPFVPYNCPAYPRHISVSIDKFGYSLPYKQLVGGVLAMPVRHFLKVNGYSNLFWGWGGEDDDMEARPNPRLARYRMIRHQARKEFLNERYRLDGLNSLSYSLVASESRPLYTHFLIDLGQPPRSSSFLLID</sequence>
<evidence type="ECO:0000256" key="3">
    <source>
        <dbReference type="ARBA" id="ARBA00005735"/>
    </source>
</evidence>
<evidence type="ECO:0000256" key="2">
    <source>
        <dbReference type="ARBA" id="ARBA00004922"/>
    </source>
</evidence>
<evidence type="ECO:0000256" key="1">
    <source>
        <dbReference type="ARBA" id="ARBA00004606"/>
    </source>
</evidence>
<dbReference type="PANTHER" id="PTHR19300:SF46">
    <property type="entry name" value="BETA-1,4-N-ACETYLGALACTOSAMINYLTRANSFERASE"/>
    <property type="match status" value="1"/>
</dbReference>
<reference evidence="14" key="1">
    <citation type="submission" date="2016-11" db="UniProtKB">
        <authorList>
            <consortium name="WormBaseParasite"/>
        </authorList>
    </citation>
    <scope>IDENTIFICATION</scope>
</reference>
<dbReference type="GO" id="GO:0016020">
    <property type="term" value="C:membrane"/>
    <property type="evidence" value="ECO:0007669"/>
    <property type="project" value="UniProtKB-SubCell"/>
</dbReference>
<evidence type="ECO:0000313" key="14">
    <source>
        <dbReference type="WBParaSite" id="maker-unitig_43547-snap-gene-0.2-mRNA-1"/>
    </source>
</evidence>
<feature type="domain" description="Galactosyltransferase C-terminal" evidence="11">
    <location>
        <begin position="100"/>
        <end position="154"/>
    </location>
</feature>
<dbReference type="GO" id="GO:0033842">
    <property type="term" value="F:N-acetyl-beta-glucosaminyl-derivative 4-beta-N-acetylgalactosaminyltransferase activity"/>
    <property type="evidence" value="ECO:0007669"/>
    <property type="project" value="TreeGrafter"/>
</dbReference>
<dbReference type="PANTHER" id="PTHR19300">
    <property type="entry name" value="BETA-1,4-GALACTOSYLTRANSFERASE"/>
    <property type="match status" value="1"/>
</dbReference>
<keyword evidence="5" id="KW-0808">Transferase</keyword>
<comment type="pathway">
    <text evidence="2">Protein modification; protein glycosylation.</text>
</comment>
<evidence type="ECO:0000256" key="10">
    <source>
        <dbReference type="ARBA" id="ARBA00023180"/>
    </source>
</evidence>
<comment type="similarity">
    <text evidence="3">Belongs to the glycosyltransferase 7 family.</text>
</comment>
<dbReference type="GO" id="GO:0008378">
    <property type="term" value="F:galactosyltransferase activity"/>
    <property type="evidence" value="ECO:0007669"/>
    <property type="project" value="TreeGrafter"/>
</dbReference>
<keyword evidence="13" id="KW-1185">Reference proteome</keyword>
<evidence type="ECO:0000256" key="9">
    <source>
        <dbReference type="ARBA" id="ARBA00023136"/>
    </source>
</evidence>
<dbReference type="GO" id="GO:0005794">
    <property type="term" value="C:Golgi apparatus"/>
    <property type="evidence" value="ECO:0007669"/>
    <property type="project" value="TreeGrafter"/>
</dbReference>
<comment type="subcellular location">
    <subcellularLocation>
        <location evidence="1">Membrane</location>
        <topology evidence="1">Single-pass type II membrane protein</topology>
    </subcellularLocation>
</comment>
<evidence type="ECO:0000259" key="12">
    <source>
        <dbReference type="Pfam" id="PF13733"/>
    </source>
</evidence>
<dbReference type="AlphaFoldDB" id="A0A1I8FRC8"/>
<accession>A0A1I8FRC8</accession>
<keyword evidence="6" id="KW-0812">Transmembrane</keyword>
<evidence type="ECO:0000256" key="6">
    <source>
        <dbReference type="ARBA" id="ARBA00022692"/>
    </source>
</evidence>
<evidence type="ECO:0000259" key="11">
    <source>
        <dbReference type="Pfam" id="PF02709"/>
    </source>
</evidence>
<organism evidence="13 14">
    <name type="scientific">Macrostomum lignano</name>
    <dbReference type="NCBI Taxonomy" id="282301"/>
    <lineage>
        <taxon>Eukaryota</taxon>
        <taxon>Metazoa</taxon>
        <taxon>Spiralia</taxon>
        <taxon>Lophotrochozoa</taxon>
        <taxon>Platyhelminthes</taxon>
        <taxon>Rhabditophora</taxon>
        <taxon>Macrostomorpha</taxon>
        <taxon>Macrostomida</taxon>
        <taxon>Macrostomidae</taxon>
        <taxon>Macrostomum</taxon>
    </lineage>
</organism>
<evidence type="ECO:0000313" key="13">
    <source>
        <dbReference type="Proteomes" id="UP000095280"/>
    </source>
</evidence>
<keyword evidence="4" id="KW-0328">Glycosyltransferase</keyword>
<keyword evidence="9" id="KW-0472">Membrane</keyword>
<dbReference type="Pfam" id="PF02709">
    <property type="entry name" value="Glyco_transf_7C"/>
    <property type="match status" value="1"/>
</dbReference>
<dbReference type="GO" id="GO:0005975">
    <property type="term" value="P:carbohydrate metabolic process"/>
    <property type="evidence" value="ECO:0007669"/>
    <property type="project" value="InterPro"/>
</dbReference>
<dbReference type="SUPFAM" id="SSF53448">
    <property type="entry name" value="Nucleotide-diphospho-sugar transferases"/>
    <property type="match status" value="1"/>
</dbReference>
<dbReference type="InterPro" id="IPR027791">
    <property type="entry name" value="Galactosyl_T_C"/>
</dbReference>
<proteinExistence type="inferred from homology"/>
<dbReference type="GO" id="GO:0006688">
    <property type="term" value="P:glycosphingolipid biosynthetic process"/>
    <property type="evidence" value="ECO:0007669"/>
    <property type="project" value="TreeGrafter"/>
</dbReference>
<dbReference type="InterPro" id="IPR003859">
    <property type="entry name" value="Galactosyl_T"/>
</dbReference>
<dbReference type="Pfam" id="PF13733">
    <property type="entry name" value="Glyco_transf_7N"/>
    <property type="match status" value="1"/>
</dbReference>